<dbReference type="InterPro" id="IPR007627">
    <property type="entry name" value="RNA_pol_sigma70_r2"/>
</dbReference>
<dbReference type="EMBL" id="VFPH01000002">
    <property type="protein sequence ID" value="TQM38164.1"/>
    <property type="molecule type" value="Genomic_DNA"/>
</dbReference>
<dbReference type="PANTHER" id="PTHR43133">
    <property type="entry name" value="RNA POLYMERASE ECF-TYPE SIGMA FACTO"/>
    <property type="match status" value="1"/>
</dbReference>
<dbReference type="Proteomes" id="UP000319818">
    <property type="component" value="Unassembled WGS sequence"/>
</dbReference>
<evidence type="ECO:0000256" key="2">
    <source>
        <dbReference type="ARBA" id="ARBA00023015"/>
    </source>
</evidence>
<feature type="domain" description="RNA polymerase sigma-70 region 2" evidence="6">
    <location>
        <begin position="34"/>
        <end position="99"/>
    </location>
</feature>
<dbReference type="PANTHER" id="PTHR43133:SF8">
    <property type="entry name" value="RNA POLYMERASE SIGMA FACTOR HI_1459-RELATED"/>
    <property type="match status" value="1"/>
</dbReference>
<evidence type="ECO:0000256" key="3">
    <source>
        <dbReference type="ARBA" id="ARBA00023082"/>
    </source>
</evidence>
<dbReference type="OrthoDB" id="265863at2"/>
<comment type="caution">
    <text evidence="7">The sequence shown here is derived from an EMBL/GenBank/DDBJ whole genome shotgun (WGS) entry which is preliminary data.</text>
</comment>
<dbReference type="InterPro" id="IPR039425">
    <property type="entry name" value="RNA_pol_sigma-70-like"/>
</dbReference>
<gene>
    <name evidence="7" type="ORF">FB388_5391</name>
</gene>
<dbReference type="RefSeq" id="WP_142104878.1">
    <property type="nucleotide sequence ID" value="NZ_VFPH01000002.1"/>
</dbReference>
<keyword evidence="2" id="KW-0805">Transcription regulation</keyword>
<protein>
    <submittedName>
        <fullName evidence="7">RNA polymerase sigma factor (Sigma-70 family)</fullName>
    </submittedName>
</protein>
<evidence type="ECO:0000256" key="5">
    <source>
        <dbReference type="ARBA" id="ARBA00023163"/>
    </source>
</evidence>
<keyword evidence="3" id="KW-0731">Sigma factor</keyword>
<keyword evidence="8" id="KW-1185">Reference proteome</keyword>
<dbReference type="InterPro" id="IPR014284">
    <property type="entry name" value="RNA_pol_sigma-70_dom"/>
</dbReference>
<dbReference type="Gene3D" id="1.10.10.10">
    <property type="entry name" value="Winged helix-like DNA-binding domain superfamily/Winged helix DNA-binding domain"/>
    <property type="match status" value="1"/>
</dbReference>
<sequence length="195" mass="21434">MVSPDPTTHATPSTAQLVRDACDRHPEAWRELTSRYEGLVRAVVGSYRLQEADFADAVQNTWLRALERLHSVRNPDSLGGWLTTVARRECLALLARSRREAPTGVADDQLVVEEPGPEALVLAEEARRAVAHAVTELPLKPRELVNALFSTPEPNYAEVSRQMGLPIGSIGPTRQRALRTLRCGLARAGQDVRAS</sequence>
<dbReference type="GO" id="GO:0003677">
    <property type="term" value="F:DNA binding"/>
    <property type="evidence" value="ECO:0007669"/>
    <property type="project" value="UniProtKB-KW"/>
</dbReference>
<comment type="similarity">
    <text evidence="1">Belongs to the sigma-70 factor family. ECF subfamily.</text>
</comment>
<dbReference type="Pfam" id="PF04542">
    <property type="entry name" value="Sigma70_r2"/>
    <property type="match status" value="1"/>
</dbReference>
<evidence type="ECO:0000256" key="1">
    <source>
        <dbReference type="ARBA" id="ARBA00010641"/>
    </source>
</evidence>
<dbReference type="SUPFAM" id="SSF88946">
    <property type="entry name" value="Sigma2 domain of RNA polymerase sigma factors"/>
    <property type="match status" value="1"/>
</dbReference>
<dbReference type="InterPro" id="IPR013324">
    <property type="entry name" value="RNA_pol_sigma_r3/r4-like"/>
</dbReference>
<evidence type="ECO:0000256" key="4">
    <source>
        <dbReference type="ARBA" id="ARBA00023125"/>
    </source>
</evidence>
<reference evidence="7 8" key="1">
    <citation type="submission" date="2019-06" db="EMBL/GenBank/DDBJ databases">
        <title>Sequencing the genomes of 1000 actinobacteria strains.</title>
        <authorList>
            <person name="Klenk H.-P."/>
        </authorList>
    </citation>
    <scope>NUCLEOTIDE SEQUENCE [LARGE SCALE GENOMIC DNA]</scope>
    <source>
        <strain evidence="7 8">DSM 45511</strain>
    </source>
</reference>
<proteinExistence type="inferred from homology"/>
<evidence type="ECO:0000259" key="6">
    <source>
        <dbReference type="Pfam" id="PF04542"/>
    </source>
</evidence>
<dbReference type="GO" id="GO:0016987">
    <property type="term" value="F:sigma factor activity"/>
    <property type="evidence" value="ECO:0007669"/>
    <property type="project" value="UniProtKB-KW"/>
</dbReference>
<keyword evidence="5" id="KW-0804">Transcription</keyword>
<name>A0A543FWN4_9PSEU</name>
<dbReference type="SUPFAM" id="SSF88659">
    <property type="entry name" value="Sigma3 and sigma4 domains of RNA polymerase sigma factors"/>
    <property type="match status" value="1"/>
</dbReference>
<keyword evidence="4" id="KW-0238">DNA-binding</keyword>
<accession>A0A543FWN4</accession>
<dbReference type="InterPro" id="IPR036388">
    <property type="entry name" value="WH-like_DNA-bd_sf"/>
</dbReference>
<dbReference type="GO" id="GO:0006352">
    <property type="term" value="P:DNA-templated transcription initiation"/>
    <property type="evidence" value="ECO:0007669"/>
    <property type="project" value="InterPro"/>
</dbReference>
<organism evidence="7 8">
    <name type="scientific">Pseudonocardia cypriaca</name>
    <dbReference type="NCBI Taxonomy" id="882449"/>
    <lineage>
        <taxon>Bacteria</taxon>
        <taxon>Bacillati</taxon>
        <taxon>Actinomycetota</taxon>
        <taxon>Actinomycetes</taxon>
        <taxon>Pseudonocardiales</taxon>
        <taxon>Pseudonocardiaceae</taxon>
        <taxon>Pseudonocardia</taxon>
    </lineage>
</organism>
<dbReference type="InterPro" id="IPR013325">
    <property type="entry name" value="RNA_pol_sigma_r2"/>
</dbReference>
<dbReference type="NCBIfam" id="TIGR02937">
    <property type="entry name" value="sigma70-ECF"/>
    <property type="match status" value="1"/>
</dbReference>
<dbReference type="AlphaFoldDB" id="A0A543FWN4"/>
<evidence type="ECO:0000313" key="8">
    <source>
        <dbReference type="Proteomes" id="UP000319818"/>
    </source>
</evidence>
<evidence type="ECO:0000313" key="7">
    <source>
        <dbReference type="EMBL" id="TQM38164.1"/>
    </source>
</evidence>
<dbReference type="Gene3D" id="1.10.1740.10">
    <property type="match status" value="1"/>
</dbReference>